<proteinExistence type="predicted"/>
<evidence type="ECO:0000256" key="1">
    <source>
        <dbReference type="SAM" id="MobiDB-lite"/>
    </source>
</evidence>
<feature type="region of interest" description="Disordered" evidence="1">
    <location>
        <begin position="1"/>
        <end position="63"/>
    </location>
</feature>
<feature type="compositionally biased region" description="Low complexity" evidence="1">
    <location>
        <begin position="39"/>
        <end position="49"/>
    </location>
</feature>
<dbReference type="EMBL" id="BAAAYL010000001">
    <property type="protein sequence ID" value="GAA3374342.1"/>
    <property type="molecule type" value="Genomic_DNA"/>
</dbReference>
<reference evidence="3" key="1">
    <citation type="journal article" date="2019" name="Int. J. Syst. Evol. Microbiol.">
        <title>The Global Catalogue of Microorganisms (GCM) 10K type strain sequencing project: providing services to taxonomists for standard genome sequencing and annotation.</title>
        <authorList>
            <consortium name="The Broad Institute Genomics Platform"/>
            <consortium name="The Broad Institute Genome Sequencing Center for Infectious Disease"/>
            <person name="Wu L."/>
            <person name="Ma J."/>
        </authorList>
    </citation>
    <scope>NUCLEOTIDE SEQUENCE [LARGE SCALE GENOMIC DNA]</scope>
    <source>
        <strain evidence="3">JCM 9651</strain>
    </source>
</reference>
<name>A0ABP6SE93_9ACTN</name>
<organism evidence="2 3">
    <name type="scientific">Streptomyces sannanensis</name>
    <dbReference type="NCBI Taxonomy" id="285536"/>
    <lineage>
        <taxon>Bacteria</taxon>
        <taxon>Bacillati</taxon>
        <taxon>Actinomycetota</taxon>
        <taxon>Actinomycetes</taxon>
        <taxon>Kitasatosporales</taxon>
        <taxon>Streptomycetaceae</taxon>
        <taxon>Streptomyces</taxon>
    </lineage>
</organism>
<sequence length="63" mass="6820">MCGAPEVARVRVDADGTEQSKHQMNEPGWELDPDDTPESASRVSAASVRPRLPHGRAGRPEDP</sequence>
<keyword evidence="3" id="KW-1185">Reference proteome</keyword>
<feature type="compositionally biased region" description="Basic and acidic residues" evidence="1">
    <location>
        <begin position="8"/>
        <end position="24"/>
    </location>
</feature>
<dbReference type="Proteomes" id="UP001499990">
    <property type="component" value="Unassembled WGS sequence"/>
</dbReference>
<gene>
    <name evidence="2" type="ORF">GCM10020367_37870</name>
</gene>
<accession>A0ABP6SE93</accession>
<comment type="caution">
    <text evidence="2">The sequence shown here is derived from an EMBL/GenBank/DDBJ whole genome shotgun (WGS) entry which is preliminary data.</text>
</comment>
<evidence type="ECO:0000313" key="3">
    <source>
        <dbReference type="Proteomes" id="UP001499990"/>
    </source>
</evidence>
<protein>
    <submittedName>
        <fullName evidence="2">Uncharacterized protein</fullName>
    </submittedName>
</protein>
<evidence type="ECO:0000313" key="2">
    <source>
        <dbReference type="EMBL" id="GAA3374342.1"/>
    </source>
</evidence>